<gene>
    <name evidence="2" type="ORF">GCM10007867_30310</name>
</gene>
<dbReference type="Proteomes" id="UP001156614">
    <property type="component" value="Unassembled WGS sequence"/>
</dbReference>
<dbReference type="EMBL" id="BSNU01000009">
    <property type="protein sequence ID" value="GLQ64185.1"/>
    <property type="molecule type" value="Genomic_DNA"/>
</dbReference>
<dbReference type="Pfam" id="PF01609">
    <property type="entry name" value="DDE_Tnp_1"/>
    <property type="match status" value="1"/>
</dbReference>
<evidence type="ECO:0000313" key="2">
    <source>
        <dbReference type="EMBL" id="GLQ64185.1"/>
    </source>
</evidence>
<dbReference type="InterPro" id="IPR002559">
    <property type="entry name" value="Transposase_11"/>
</dbReference>
<name>A0AAV5NJI5_9PROT</name>
<proteinExistence type="predicted"/>
<feature type="domain" description="Transposase IS4-like" evidence="1">
    <location>
        <begin position="5"/>
        <end position="60"/>
    </location>
</feature>
<comment type="caution">
    <text evidence="2">The sequence shown here is derived from an EMBL/GenBank/DDBJ whole genome shotgun (WGS) entry which is preliminary data.</text>
</comment>
<evidence type="ECO:0000313" key="3">
    <source>
        <dbReference type="Proteomes" id="UP001156614"/>
    </source>
</evidence>
<dbReference type="GO" id="GO:0006313">
    <property type="term" value="P:DNA transposition"/>
    <property type="evidence" value="ECO:0007669"/>
    <property type="project" value="InterPro"/>
</dbReference>
<keyword evidence="3" id="KW-1185">Reference proteome</keyword>
<dbReference type="AlphaFoldDB" id="A0AAV5NJI5"/>
<protein>
    <recommendedName>
        <fullName evidence="1">Transposase IS4-like domain-containing protein</fullName>
    </recommendedName>
</protein>
<dbReference type="GO" id="GO:0003677">
    <property type="term" value="F:DNA binding"/>
    <property type="evidence" value="ECO:0007669"/>
    <property type="project" value="InterPro"/>
</dbReference>
<accession>A0AAV5NJI5</accession>
<sequence>MIADKIEALLADKGYDADAIREELTKADVEAVIPAKSNRRDPIAHDREKYRWRNLVERLFNKLKN</sequence>
<evidence type="ECO:0000259" key="1">
    <source>
        <dbReference type="Pfam" id="PF01609"/>
    </source>
</evidence>
<organism evidence="2 3">
    <name type="scientific">Gluconobacter cerinus</name>
    <dbReference type="NCBI Taxonomy" id="38307"/>
    <lineage>
        <taxon>Bacteria</taxon>
        <taxon>Pseudomonadati</taxon>
        <taxon>Pseudomonadota</taxon>
        <taxon>Alphaproteobacteria</taxon>
        <taxon>Acetobacterales</taxon>
        <taxon>Acetobacteraceae</taxon>
        <taxon>Gluconobacter</taxon>
    </lineage>
</organism>
<dbReference type="GO" id="GO:0004803">
    <property type="term" value="F:transposase activity"/>
    <property type="evidence" value="ECO:0007669"/>
    <property type="project" value="InterPro"/>
</dbReference>
<reference evidence="3" key="1">
    <citation type="journal article" date="2019" name="Int. J. Syst. Evol. Microbiol.">
        <title>The Global Catalogue of Microorganisms (GCM) 10K type strain sequencing project: providing services to taxonomists for standard genome sequencing and annotation.</title>
        <authorList>
            <consortium name="The Broad Institute Genomics Platform"/>
            <consortium name="The Broad Institute Genome Sequencing Center for Infectious Disease"/>
            <person name="Wu L."/>
            <person name="Ma J."/>
        </authorList>
    </citation>
    <scope>NUCLEOTIDE SEQUENCE [LARGE SCALE GENOMIC DNA]</scope>
    <source>
        <strain evidence="3">NBRC 3267</strain>
    </source>
</reference>